<evidence type="ECO:0000256" key="1">
    <source>
        <dbReference type="ARBA" id="ARBA00004141"/>
    </source>
</evidence>
<evidence type="ECO:0000313" key="9">
    <source>
        <dbReference type="Proteomes" id="UP000435649"/>
    </source>
</evidence>
<dbReference type="Pfam" id="PF13240">
    <property type="entry name" value="Zn_Ribbon_1"/>
    <property type="match status" value="1"/>
</dbReference>
<feature type="transmembrane region" description="Helical" evidence="5">
    <location>
        <begin position="122"/>
        <end position="145"/>
    </location>
</feature>
<accession>A0A844FZT6</accession>
<dbReference type="Pfam" id="PF05154">
    <property type="entry name" value="TM2"/>
    <property type="match status" value="1"/>
</dbReference>
<evidence type="ECO:0000256" key="2">
    <source>
        <dbReference type="ARBA" id="ARBA00022692"/>
    </source>
</evidence>
<dbReference type="RefSeq" id="WP_154416904.1">
    <property type="nucleotide sequence ID" value="NZ_VUNS01000002.1"/>
</dbReference>
<keyword evidence="4 5" id="KW-0472">Membrane</keyword>
<dbReference type="Proteomes" id="UP000435649">
    <property type="component" value="Unassembled WGS sequence"/>
</dbReference>
<feature type="transmembrane region" description="Helical" evidence="5">
    <location>
        <begin position="79"/>
        <end position="101"/>
    </location>
</feature>
<evidence type="ECO:0000313" key="8">
    <source>
        <dbReference type="EMBL" id="MST95931.1"/>
    </source>
</evidence>
<dbReference type="InterPro" id="IPR026870">
    <property type="entry name" value="Zinc_ribbon_dom"/>
</dbReference>
<dbReference type="EMBL" id="VUNS01000002">
    <property type="protein sequence ID" value="MST95931.1"/>
    <property type="molecule type" value="Genomic_DNA"/>
</dbReference>
<keyword evidence="2 5" id="KW-0812">Transmembrane</keyword>
<evidence type="ECO:0000259" key="6">
    <source>
        <dbReference type="Pfam" id="PF05154"/>
    </source>
</evidence>
<keyword evidence="3 5" id="KW-1133">Transmembrane helix</keyword>
<comment type="subcellular location">
    <subcellularLocation>
        <location evidence="1">Membrane</location>
        <topology evidence="1">Multi-pass membrane protein</topology>
    </subcellularLocation>
</comment>
<gene>
    <name evidence="8" type="ORF">FYJ85_02590</name>
</gene>
<keyword evidence="9" id="KW-1185">Reference proteome</keyword>
<name>A0A844FZT6_9BACT</name>
<feature type="domain" description="TM2" evidence="6">
    <location>
        <begin position="50"/>
        <end position="96"/>
    </location>
</feature>
<comment type="caution">
    <text evidence="8">The sequence shown here is derived from an EMBL/GenBank/DDBJ whole genome shotgun (WGS) entry which is preliminary data.</text>
</comment>
<sequence>MFCSNCGSRLPDGGKFCPNCGASAENPAPSAPVPAQQNIHVVIQPPPAPPRSRVAYVLLAFFFGWAGIHNFYAKRTGEGLVQLGVTLLSCGLMLWAVELWVLIEMFTVSRDGRNVPMRGRGILTAAILLAAGALLFFGAVGYPFYLRCRQEAALTGCREHLSRIGAALLLYADENGGAFPAADGIPGFEALPLAEAEVWVCPSGSEQVDFRRLSRRNCSYVYLGGANREQAECPVAFELPGNHARNRVNILYADGRVETHVFPGSVRSDVEVIGALADLEPDPELKAFLLRKR</sequence>
<dbReference type="InterPro" id="IPR007829">
    <property type="entry name" value="TM2"/>
</dbReference>
<feature type="domain" description="Zinc-ribbon" evidence="7">
    <location>
        <begin position="2"/>
        <end position="23"/>
    </location>
</feature>
<reference evidence="8 9" key="1">
    <citation type="submission" date="2019-08" db="EMBL/GenBank/DDBJ databases">
        <title>In-depth cultivation of the pig gut microbiome towards novel bacterial diversity and tailored functional studies.</title>
        <authorList>
            <person name="Wylensek D."/>
            <person name="Hitch T.C.A."/>
            <person name="Clavel T."/>
        </authorList>
    </citation>
    <scope>NUCLEOTIDE SEQUENCE [LARGE SCALE GENOMIC DNA]</scope>
    <source>
        <strain evidence="8 9">BBE-744-WT-12</strain>
    </source>
</reference>
<organism evidence="8 9">
    <name type="scientific">Victivallis lenta</name>
    <dbReference type="NCBI Taxonomy" id="2606640"/>
    <lineage>
        <taxon>Bacteria</taxon>
        <taxon>Pseudomonadati</taxon>
        <taxon>Lentisphaerota</taxon>
        <taxon>Lentisphaeria</taxon>
        <taxon>Victivallales</taxon>
        <taxon>Victivallaceae</taxon>
        <taxon>Victivallis</taxon>
    </lineage>
</organism>
<evidence type="ECO:0000256" key="5">
    <source>
        <dbReference type="SAM" id="Phobius"/>
    </source>
</evidence>
<evidence type="ECO:0000256" key="3">
    <source>
        <dbReference type="ARBA" id="ARBA00022989"/>
    </source>
</evidence>
<evidence type="ECO:0000259" key="7">
    <source>
        <dbReference type="Pfam" id="PF13240"/>
    </source>
</evidence>
<dbReference type="GO" id="GO:0016020">
    <property type="term" value="C:membrane"/>
    <property type="evidence" value="ECO:0007669"/>
    <property type="project" value="UniProtKB-SubCell"/>
</dbReference>
<dbReference type="AlphaFoldDB" id="A0A844FZT6"/>
<evidence type="ECO:0000256" key="4">
    <source>
        <dbReference type="ARBA" id="ARBA00023136"/>
    </source>
</evidence>
<protein>
    <submittedName>
        <fullName evidence="8">TM2 domain-containing protein</fullName>
    </submittedName>
</protein>
<feature type="transmembrane region" description="Helical" evidence="5">
    <location>
        <begin position="54"/>
        <end position="73"/>
    </location>
</feature>
<proteinExistence type="predicted"/>